<organism evidence="1 2">
    <name type="scientific">Breznakibacter xylanolyticus</name>
    <dbReference type="NCBI Taxonomy" id="990"/>
    <lineage>
        <taxon>Bacteria</taxon>
        <taxon>Pseudomonadati</taxon>
        <taxon>Bacteroidota</taxon>
        <taxon>Bacteroidia</taxon>
        <taxon>Marinilabiliales</taxon>
        <taxon>Marinilabiliaceae</taxon>
        <taxon>Breznakibacter</taxon>
    </lineage>
</organism>
<dbReference type="InterPro" id="IPR004375">
    <property type="entry name" value="NanQ/TabA/YiaL"/>
</dbReference>
<dbReference type="NCBIfam" id="TIGR00022">
    <property type="entry name" value="YhcH/YjgK/YiaL family protein"/>
    <property type="match status" value="1"/>
</dbReference>
<dbReference type="RefSeq" id="WP_170124369.1">
    <property type="nucleotide sequence ID" value="NZ_QKZK01000021.1"/>
</dbReference>
<evidence type="ECO:0000313" key="2">
    <source>
        <dbReference type="Proteomes" id="UP000249239"/>
    </source>
</evidence>
<keyword evidence="2" id="KW-1185">Reference proteome</keyword>
<sequence>MALFGTLDVLAAQAPEHALLKEGIRFLQTVNMTDMFALTSPGNNHKVEIKGKELFAIFQTYDSKPLSGLKFEGHKKYIDIQFIYSGEEFIGVAGLGQISENAEYNDEKDIHLSKVEKYSNWMILPGEAAILFPEDMHAPGMAIDQPTRIQKVVVKVAV</sequence>
<dbReference type="Pfam" id="PF04074">
    <property type="entry name" value="DUF386"/>
    <property type="match status" value="1"/>
</dbReference>
<dbReference type="AlphaFoldDB" id="A0A2W7N3P0"/>
<name>A0A2W7N3P0_9BACT</name>
<dbReference type="SUPFAM" id="SSF51197">
    <property type="entry name" value="Clavaminate synthase-like"/>
    <property type="match status" value="1"/>
</dbReference>
<dbReference type="PANTHER" id="PTHR34986:SF1">
    <property type="entry name" value="PROTEIN YIAL"/>
    <property type="match status" value="1"/>
</dbReference>
<comment type="caution">
    <text evidence="1">The sequence shown here is derived from an EMBL/GenBank/DDBJ whole genome shotgun (WGS) entry which is preliminary data.</text>
</comment>
<reference evidence="1 2" key="1">
    <citation type="submission" date="2018-06" db="EMBL/GenBank/DDBJ databases">
        <title>Genomic Encyclopedia of Archaeal and Bacterial Type Strains, Phase II (KMG-II): from individual species to whole genera.</title>
        <authorList>
            <person name="Goeker M."/>
        </authorList>
    </citation>
    <scope>NUCLEOTIDE SEQUENCE [LARGE SCALE GENOMIC DNA]</scope>
    <source>
        <strain evidence="1 2">DSM 6779</strain>
    </source>
</reference>
<dbReference type="PANTHER" id="PTHR34986">
    <property type="entry name" value="EVOLVED BETA-GALACTOSIDASE SUBUNIT BETA"/>
    <property type="match status" value="1"/>
</dbReference>
<accession>A0A2W7N3P0</accession>
<dbReference type="Proteomes" id="UP000249239">
    <property type="component" value="Unassembled WGS sequence"/>
</dbReference>
<dbReference type="EMBL" id="QKZK01000021">
    <property type="protein sequence ID" value="PZX14303.1"/>
    <property type="molecule type" value="Genomic_DNA"/>
</dbReference>
<dbReference type="InterPro" id="IPR037012">
    <property type="entry name" value="NanQ/TabA/YiaL_sf"/>
</dbReference>
<evidence type="ECO:0000313" key="1">
    <source>
        <dbReference type="EMBL" id="PZX14303.1"/>
    </source>
</evidence>
<proteinExistence type="predicted"/>
<gene>
    <name evidence="1" type="ORF">LX69_02483</name>
</gene>
<protein>
    <submittedName>
        <fullName evidence="1">YhcH/YjgK/YiaL family protein</fullName>
    </submittedName>
</protein>
<dbReference type="Gene3D" id="2.60.120.370">
    <property type="entry name" value="YhcH/YjgK/YiaL"/>
    <property type="match status" value="1"/>
</dbReference>
<dbReference type="GO" id="GO:0005829">
    <property type="term" value="C:cytosol"/>
    <property type="evidence" value="ECO:0007669"/>
    <property type="project" value="TreeGrafter"/>
</dbReference>